<keyword evidence="11" id="KW-1185">Reference proteome</keyword>
<dbReference type="GO" id="GO:0016020">
    <property type="term" value="C:membrane"/>
    <property type="evidence" value="ECO:0007669"/>
    <property type="project" value="UniProtKB-SubCell"/>
</dbReference>
<dbReference type="EMBL" id="PDCK01000039">
    <property type="protein sequence ID" value="PRQ54815.1"/>
    <property type="molecule type" value="Genomic_DNA"/>
</dbReference>
<dbReference type="InterPro" id="IPR023395">
    <property type="entry name" value="MCP_dom_sf"/>
</dbReference>
<dbReference type="Proteomes" id="UP000238479">
    <property type="component" value="Chromosome 1"/>
</dbReference>
<comment type="caution">
    <text evidence="10">The sequence shown here is derived from an EMBL/GenBank/DDBJ whole genome shotgun (WGS) entry which is preliminary data.</text>
</comment>
<sequence>MIKTLSVGNDFIGDVPLTKKILAALTKGALAITVANPTDLVKVRLQAEGKLPPGAPRRTKCVFHHFETVGDLWTGIAPNIARNAIINAAELASYDQVKQTLLEIPGFKDNIVAHLFAGLGVKSRMMGDSSAYKKTIDCFVKTLKNDYITKDLCYCIIYQRRPLLSNSVTWPSPTFSKQRLPSSSKCQAKLNLCVQALGNWSIYWPKDSYRCPQPLSDIYQGCISYPKAARESGRTSERNKGKEK</sequence>
<dbReference type="SUPFAM" id="SSF103506">
    <property type="entry name" value="Mitochondrial carrier"/>
    <property type="match status" value="1"/>
</dbReference>
<evidence type="ECO:0000256" key="3">
    <source>
        <dbReference type="ARBA" id="ARBA00022448"/>
    </source>
</evidence>
<keyword evidence="4 8" id="KW-0812">Transmembrane</keyword>
<dbReference type="InterPro" id="IPR018108">
    <property type="entry name" value="MCP_transmembrane"/>
</dbReference>
<evidence type="ECO:0000256" key="5">
    <source>
        <dbReference type="ARBA" id="ARBA00022737"/>
    </source>
</evidence>
<dbReference type="Pfam" id="PF00153">
    <property type="entry name" value="Mito_carr"/>
    <property type="match status" value="1"/>
</dbReference>
<evidence type="ECO:0000256" key="1">
    <source>
        <dbReference type="ARBA" id="ARBA00004141"/>
    </source>
</evidence>
<evidence type="ECO:0000313" key="11">
    <source>
        <dbReference type="Proteomes" id="UP000238479"/>
    </source>
</evidence>
<proteinExistence type="inferred from homology"/>
<keyword evidence="7 8" id="KW-0472">Membrane</keyword>
<keyword evidence="6" id="KW-1133">Transmembrane helix</keyword>
<comment type="subcellular location">
    <subcellularLocation>
        <location evidence="1">Membrane</location>
        <topology evidence="1">Multi-pass membrane protein</topology>
    </subcellularLocation>
</comment>
<evidence type="ECO:0000256" key="8">
    <source>
        <dbReference type="PROSITE-ProRule" id="PRU00282"/>
    </source>
</evidence>
<keyword evidence="3 9" id="KW-0813">Transport</keyword>
<protein>
    <submittedName>
        <fullName evidence="10">Putative mitochondrial carrier domain-containing protein</fullName>
    </submittedName>
</protein>
<comment type="similarity">
    <text evidence="2 9">Belongs to the mitochondrial carrier (TC 2.A.29) family.</text>
</comment>
<reference evidence="10 11" key="1">
    <citation type="journal article" date="2018" name="Nat. Genet.">
        <title>The Rosa genome provides new insights in the design of modern roses.</title>
        <authorList>
            <person name="Bendahmane M."/>
        </authorList>
    </citation>
    <scope>NUCLEOTIDE SEQUENCE [LARGE SCALE GENOMIC DNA]</scope>
    <source>
        <strain evidence="11">cv. Old Blush</strain>
    </source>
</reference>
<dbReference type="PANTHER" id="PTHR45618">
    <property type="entry name" value="MITOCHONDRIAL DICARBOXYLATE CARRIER-RELATED"/>
    <property type="match status" value="1"/>
</dbReference>
<evidence type="ECO:0000256" key="9">
    <source>
        <dbReference type="RuleBase" id="RU000488"/>
    </source>
</evidence>
<keyword evidence="5" id="KW-0677">Repeat</keyword>
<dbReference type="AlphaFoldDB" id="A0A2P6S843"/>
<dbReference type="Gramene" id="PRQ54815">
    <property type="protein sequence ID" value="PRQ54815"/>
    <property type="gene ID" value="RchiOBHm_Chr1g0317861"/>
</dbReference>
<evidence type="ECO:0000256" key="7">
    <source>
        <dbReference type="ARBA" id="ARBA00023136"/>
    </source>
</evidence>
<organism evidence="10 11">
    <name type="scientific">Rosa chinensis</name>
    <name type="common">China rose</name>
    <dbReference type="NCBI Taxonomy" id="74649"/>
    <lineage>
        <taxon>Eukaryota</taxon>
        <taxon>Viridiplantae</taxon>
        <taxon>Streptophyta</taxon>
        <taxon>Embryophyta</taxon>
        <taxon>Tracheophyta</taxon>
        <taxon>Spermatophyta</taxon>
        <taxon>Magnoliopsida</taxon>
        <taxon>eudicotyledons</taxon>
        <taxon>Gunneridae</taxon>
        <taxon>Pentapetalae</taxon>
        <taxon>rosids</taxon>
        <taxon>fabids</taxon>
        <taxon>Rosales</taxon>
        <taxon>Rosaceae</taxon>
        <taxon>Rosoideae</taxon>
        <taxon>Rosoideae incertae sedis</taxon>
        <taxon>Rosa</taxon>
    </lineage>
</organism>
<dbReference type="PROSITE" id="PS50920">
    <property type="entry name" value="SOLCAR"/>
    <property type="match status" value="1"/>
</dbReference>
<evidence type="ECO:0000256" key="6">
    <source>
        <dbReference type="ARBA" id="ARBA00022989"/>
    </source>
</evidence>
<gene>
    <name evidence="10" type="ORF">RchiOBHm_Chr1g0317861</name>
</gene>
<dbReference type="Gene3D" id="1.50.40.10">
    <property type="entry name" value="Mitochondrial carrier domain"/>
    <property type="match status" value="1"/>
</dbReference>
<accession>A0A2P6S843</accession>
<dbReference type="InterPro" id="IPR050391">
    <property type="entry name" value="Mito_Metabolite_Transporter"/>
</dbReference>
<evidence type="ECO:0000313" key="10">
    <source>
        <dbReference type="EMBL" id="PRQ54815.1"/>
    </source>
</evidence>
<name>A0A2P6S843_ROSCH</name>
<feature type="repeat" description="Solcar" evidence="8">
    <location>
        <begin position="15"/>
        <end position="100"/>
    </location>
</feature>
<evidence type="ECO:0000256" key="4">
    <source>
        <dbReference type="ARBA" id="ARBA00022692"/>
    </source>
</evidence>
<evidence type="ECO:0000256" key="2">
    <source>
        <dbReference type="ARBA" id="ARBA00006375"/>
    </source>
</evidence>